<keyword evidence="1" id="KW-0812">Transmembrane</keyword>
<protein>
    <submittedName>
        <fullName evidence="2">Uncharacterized protein</fullName>
    </submittedName>
</protein>
<reference evidence="2 3" key="1">
    <citation type="journal article" date="2013" name="Curr. Biol.">
        <title>The Genome of the Foraminiferan Reticulomyxa filosa.</title>
        <authorList>
            <person name="Glockner G."/>
            <person name="Hulsmann N."/>
            <person name="Schleicher M."/>
            <person name="Noegel A.A."/>
            <person name="Eichinger L."/>
            <person name="Gallinger C."/>
            <person name="Pawlowski J."/>
            <person name="Sierra R."/>
            <person name="Euteneuer U."/>
            <person name="Pillet L."/>
            <person name="Moustafa A."/>
            <person name="Platzer M."/>
            <person name="Groth M."/>
            <person name="Szafranski K."/>
            <person name="Schliwa M."/>
        </authorList>
    </citation>
    <scope>NUCLEOTIDE SEQUENCE [LARGE SCALE GENOMIC DNA]</scope>
</reference>
<dbReference type="Proteomes" id="UP000023152">
    <property type="component" value="Unassembled WGS sequence"/>
</dbReference>
<sequence length="165" mass="18715">MLEYTASKNEHAKNEKEYENILNPISTKICKAINDSLTKSMEEKYPGKLLSFEALYMVNESNSLRAFYNEAISKFVNAEKTLMITLVTLDVDGVSQETLNGIVDNINSIANNMTHYYSSYGYDVVTTGGLTIFKESMETIKADITSRDLYVLPFIFAFMIFMVFS</sequence>
<organism evidence="2 3">
    <name type="scientific">Reticulomyxa filosa</name>
    <dbReference type="NCBI Taxonomy" id="46433"/>
    <lineage>
        <taxon>Eukaryota</taxon>
        <taxon>Sar</taxon>
        <taxon>Rhizaria</taxon>
        <taxon>Retaria</taxon>
        <taxon>Foraminifera</taxon>
        <taxon>Monothalamids</taxon>
        <taxon>Reticulomyxidae</taxon>
        <taxon>Reticulomyxa</taxon>
    </lineage>
</organism>
<keyword evidence="1" id="KW-0472">Membrane</keyword>
<comment type="caution">
    <text evidence="2">The sequence shown here is derived from an EMBL/GenBank/DDBJ whole genome shotgun (WGS) entry which is preliminary data.</text>
</comment>
<gene>
    <name evidence="2" type="ORF">RFI_13415</name>
</gene>
<keyword evidence="3" id="KW-1185">Reference proteome</keyword>
<evidence type="ECO:0000313" key="2">
    <source>
        <dbReference type="EMBL" id="ETO23764.1"/>
    </source>
</evidence>
<keyword evidence="1" id="KW-1133">Transmembrane helix</keyword>
<evidence type="ECO:0000313" key="3">
    <source>
        <dbReference type="Proteomes" id="UP000023152"/>
    </source>
</evidence>
<name>X6NDB5_RETFI</name>
<feature type="transmembrane region" description="Helical" evidence="1">
    <location>
        <begin position="147"/>
        <end position="164"/>
    </location>
</feature>
<dbReference type="AlphaFoldDB" id="X6NDB5"/>
<dbReference type="EMBL" id="ASPP01009725">
    <property type="protein sequence ID" value="ETO23764.1"/>
    <property type="molecule type" value="Genomic_DNA"/>
</dbReference>
<proteinExistence type="predicted"/>
<evidence type="ECO:0000256" key="1">
    <source>
        <dbReference type="SAM" id="Phobius"/>
    </source>
</evidence>
<accession>X6NDB5</accession>